<feature type="transmembrane region" description="Helical" evidence="1">
    <location>
        <begin position="50"/>
        <end position="68"/>
    </location>
</feature>
<dbReference type="Proteomes" id="UP000187526">
    <property type="component" value="Unassembled WGS sequence"/>
</dbReference>
<proteinExistence type="predicted"/>
<sequence>MTFGESISTCFSKYATFDGRATRSEYWWFALFTFLASVILGMISETASGVFSLAVLLPSLAVGARRLHDTDRSGWFLLLWLLPLVGWIIVLFFAAQESKEPNRFS</sequence>
<evidence type="ECO:0000313" key="3">
    <source>
        <dbReference type="Proteomes" id="UP000187526"/>
    </source>
</evidence>
<dbReference type="RefSeq" id="WP_076096687.1">
    <property type="nucleotide sequence ID" value="NZ_MTHD01000005.1"/>
</dbReference>
<dbReference type="GO" id="GO:0005886">
    <property type="term" value="C:plasma membrane"/>
    <property type="evidence" value="ECO:0007669"/>
    <property type="project" value="TreeGrafter"/>
</dbReference>
<dbReference type="EMBL" id="MTHD01000005">
    <property type="protein sequence ID" value="OMG52610.1"/>
    <property type="molecule type" value="Genomic_DNA"/>
</dbReference>
<keyword evidence="3" id="KW-1185">Reference proteome</keyword>
<dbReference type="AlphaFoldDB" id="A0A1R1I1X3"/>
<name>A0A1R1I1X3_9RHOO</name>
<dbReference type="InterPro" id="IPR008523">
    <property type="entry name" value="DUF805"/>
</dbReference>
<keyword evidence="1" id="KW-0472">Membrane</keyword>
<dbReference type="Pfam" id="PF05656">
    <property type="entry name" value="DUF805"/>
    <property type="match status" value="1"/>
</dbReference>
<keyword evidence="1" id="KW-1133">Transmembrane helix</keyword>
<dbReference type="PANTHER" id="PTHR34980:SF2">
    <property type="entry name" value="INNER MEMBRANE PROTEIN YHAH-RELATED"/>
    <property type="match status" value="1"/>
</dbReference>
<gene>
    <name evidence="2" type="ORF">BJN45_15165</name>
</gene>
<feature type="transmembrane region" description="Helical" evidence="1">
    <location>
        <begin position="26"/>
        <end position="43"/>
    </location>
</feature>
<comment type="caution">
    <text evidence="2">The sequence shown here is derived from an EMBL/GenBank/DDBJ whole genome shotgun (WGS) entry which is preliminary data.</text>
</comment>
<evidence type="ECO:0000256" key="1">
    <source>
        <dbReference type="SAM" id="Phobius"/>
    </source>
</evidence>
<dbReference type="OrthoDB" id="9812349at2"/>
<evidence type="ECO:0008006" key="4">
    <source>
        <dbReference type="Google" id="ProtNLM"/>
    </source>
</evidence>
<protein>
    <recommendedName>
        <fullName evidence="4">DUF805 domain-containing protein</fullName>
    </recommendedName>
</protein>
<dbReference type="PANTHER" id="PTHR34980">
    <property type="entry name" value="INNER MEMBRANE PROTEIN-RELATED-RELATED"/>
    <property type="match status" value="1"/>
</dbReference>
<reference evidence="2 3" key="1">
    <citation type="submission" date="2016-10" db="EMBL/GenBank/DDBJ databases">
        <title>Alkaliphiles isolated from bioreactors.</title>
        <authorList>
            <person name="Salah Z."/>
            <person name="Rout S.P."/>
            <person name="Humphreys P.N."/>
        </authorList>
    </citation>
    <scope>NUCLEOTIDE SEQUENCE [LARGE SCALE GENOMIC DNA]</scope>
    <source>
        <strain evidence="2 3">ZS02</strain>
    </source>
</reference>
<evidence type="ECO:0000313" key="2">
    <source>
        <dbReference type="EMBL" id="OMG52610.1"/>
    </source>
</evidence>
<feature type="transmembrane region" description="Helical" evidence="1">
    <location>
        <begin position="74"/>
        <end position="95"/>
    </location>
</feature>
<dbReference type="STRING" id="418702.BJN45_15165"/>
<organism evidence="2 3">
    <name type="scientific">Azonexus hydrophilus</name>
    <dbReference type="NCBI Taxonomy" id="418702"/>
    <lineage>
        <taxon>Bacteria</taxon>
        <taxon>Pseudomonadati</taxon>
        <taxon>Pseudomonadota</taxon>
        <taxon>Betaproteobacteria</taxon>
        <taxon>Rhodocyclales</taxon>
        <taxon>Azonexaceae</taxon>
        <taxon>Azonexus</taxon>
    </lineage>
</organism>
<keyword evidence="1" id="KW-0812">Transmembrane</keyword>
<accession>A0A1R1I1X3</accession>